<dbReference type="GO" id="GO:0016787">
    <property type="term" value="F:hydrolase activity"/>
    <property type="evidence" value="ECO:0007669"/>
    <property type="project" value="UniProtKB-KW"/>
</dbReference>
<dbReference type="RefSeq" id="WP_158645707.1">
    <property type="nucleotide sequence ID" value="NZ_BAABIJ010000005.1"/>
</dbReference>
<name>A0A562UQP9_9ACTN</name>
<comment type="caution">
    <text evidence="4">The sequence shown here is derived from an EMBL/GenBank/DDBJ whole genome shotgun (WGS) entry which is preliminary data.</text>
</comment>
<dbReference type="Gene3D" id="3.90.79.10">
    <property type="entry name" value="Nucleoside Triphosphate Pyrophosphohydrolase"/>
    <property type="match status" value="2"/>
</dbReference>
<evidence type="ECO:0000259" key="3">
    <source>
        <dbReference type="PROSITE" id="PS51462"/>
    </source>
</evidence>
<feature type="domain" description="Nudix hydrolase" evidence="3">
    <location>
        <begin position="5"/>
        <end position="135"/>
    </location>
</feature>
<dbReference type="PANTHER" id="PTHR43046">
    <property type="entry name" value="GDP-MANNOSE MANNOSYL HYDROLASE"/>
    <property type="match status" value="1"/>
</dbReference>
<dbReference type="Proteomes" id="UP000321617">
    <property type="component" value="Unassembled WGS sequence"/>
</dbReference>
<sequence length="293" mass="31686">MDRTMRVGAYGILSDDAGRILMRRATEATGSPDSWWLPGGRVKHAEDPADTVARTLSVQTGLDVEITALRTVTSAVVPMTDQWREHHTLIVYDLKTAGGELAPERENARNLWVDPTELAGQPMSQITSTMLGLSETGLPPGHGRAPEPPPGKLLEQRVGAYAWLTDPAGRVLLTMIPEGYWAAGKWHLPGGGVDFGEQPEAGLLREIHEETSQRAVLTGLRRVVSRHDPDSITPDGRPSDFHGINLIWDGVVPNPSQLTIVDVGGSTSEVRWFEPADIPGLPKTVAVEAGLDP</sequence>
<keyword evidence="2" id="KW-0378">Hydrolase</keyword>
<dbReference type="PROSITE" id="PS51462">
    <property type="entry name" value="NUDIX"/>
    <property type="match status" value="2"/>
</dbReference>
<dbReference type="AlphaFoldDB" id="A0A562UQP9"/>
<dbReference type="SUPFAM" id="SSF55811">
    <property type="entry name" value="Nudix"/>
    <property type="match status" value="2"/>
</dbReference>
<evidence type="ECO:0000313" key="4">
    <source>
        <dbReference type="EMBL" id="TWJ07926.1"/>
    </source>
</evidence>
<evidence type="ECO:0000256" key="2">
    <source>
        <dbReference type="ARBA" id="ARBA00022801"/>
    </source>
</evidence>
<organism evidence="4 5">
    <name type="scientific">Stackebrandtia albiflava</name>
    <dbReference type="NCBI Taxonomy" id="406432"/>
    <lineage>
        <taxon>Bacteria</taxon>
        <taxon>Bacillati</taxon>
        <taxon>Actinomycetota</taxon>
        <taxon>Actinomycetes</taxon>
        <taxon>Glycomycetales</taxon>
        <taxon>Glycomycetaceae</taxon>
        <taxon>Stackebrandtia</taxon>
    </lineage>
</organism>
<dbReference type="InterPro" id="IPR000086">
    <property type="entry name" value="NUDIX_hydrolase_dom"/>
</dbReference>
<keyword evidence="5" id="KW-1185">Reference proteome</keyword>
<feature type="domain" description="Nudix hydrolase" evidence="3">
    <location>
        <begin position="155"/>
        <end position="293"/>
    </location>
</feature>
<evidence type="ECO:0000256" key="1">
    <source>
        <dbReference type="ARBA" id="ARBA00001946"/>
    </source>
</evidence>
<evidence type="ECO:0000313" key="5">
    <source>
        <dbReference type="Proteomes" id="UP000321617"/>
    </source>
</evidence>
<dbReference type="InterPro" id="IPR015797">
    <property type="entry name" value="NUDIX_hydrolase-like_dom_sf"/>
</dbReference>
<proteinExistence type="predicted"/>
<dbReference type="PANTHER" id="PTHR43046:SF2">
    <property type="entry name" value="8-OXO-DGTP DIPHOSPHATASE-RELATED"/>
    <property type="match status" value="1"/>
</dbReference>
<gene>
    <name evidence="4" type="ORF">LX16_4709</name>
</gene>
<dbReference type="Pfam" id="PF00293">
    <property type="entry name" value="NUDIX"/>
    <property type="match status" value="2"/>
</dbReference>
<reference evidence="4 5" key="1">
    <citation type="journal article" date="2013" name="Stand. Genomic Sci.">
        <title>Genomic Encyclopedia of Type Strains, Phase I: The one thousand microbial genomes (KMG-I) project.</title>
        <authorList>
            <person name="Kyrpides N.C."/>
            <person name="Woyke T."/>
            <person name="Eisen J.A."/>
            <person name="Garrity G."/>
            <person name="Lilburn T.G."/>
            <person name="Beck B.J."/>
            <person name="Whitman W.B."/>
            <person name="Hugenholtz P."/>
            <person name="Klenk H.P."/>
        </authorList>
    </citation>
    <scope>NUCLEOTIDE SEQUENCE [LARGE SCALE GENOMIC DNA]</scope>
    <source>
        <strain evidence="4 5">DSM 45044</strain>
    </source>
</reference>
<dbReference type="OrthoDB" id="9804442at2"/>
<protein>
    <submittedName>
        <fullName evidence="4">ADP-ribose pyrophosphatase YjhB (NUDIX family)</fullName>
    </submittedName>
</protein>
<accession>A0A562UQP9</accession>
<comment type="cofactor">
    <cofactor evidence="1">
        <name>Mg(2+)</name>
        <dbReference type="ChEBI" id="CHEBI:18420"/>
    </cofactor>
</comment>
<dbReference type="EMBL" id="VLLL01000009">
    <property type="protein sequence ID" value="TWJ07926.1"/>
    <property type="molecule type" value="Genomic_DNA"/>
</dbReference>
<dbReference type="CDD" id="cd02883">
    <property type="entry name" value="NUDIX_Hydrolase"/>
    <property type="match status" value="2"/>
</dbReference>